<organism evidence="2 3">
    <name type="scientific">Aquimarina brevivitae</name>
    <dbReference type="NCBI Taxonomy" id="323412"/>
    <lineage>
        <taxon>Bacteria</taxon>
        <taxon>Pseudomonadati</taxon>
        <taxon>Bacteroidota</taxon>
        <taxon>Flavobacteriia</taxon>
        <taxon>Flavobacteriales</taxon>
        <taxon>Flavobacteriaceae</taxon>
        <taxon>Aquimarina</taxon>
    </lineage>
</organism>
<evidence type="ECO:0000313" key="2">
    <source>
        <dbReference type="EMBL" id="RZT00109.1"/>
    </source>
</evidence>
<gene>
    <name evidence="2" type="ORF">EV197_1342</name>
</gene>
<dbReference type="PANTHER" id="PTHR28208">
    <property type="entry name" value="PHOSPHATIDATE PHOSPHATASE APP1"/>
    <property type="match status" value="1"/>
</dbReference>
<reference evidence="2 3" key="1">
    <citation type="submission" date="2019-02" db="EMBL/GenBank/DDBJ databases">
        <title>Genomic Encyclopedia of Type Strains, Phase IV (KMG-IV): sequencing the most valuable type-strain genomes for metagenomic binning, comparative biology and taxonomic classification.</title>
        <authorList>
            <person name="Goeker M."/>
        </authorList>
    </citation>
    <scope>NUCLEOTIDE SEQUENCE [LARGE SCALE GENOMIC DNA]</scope>
    <source>
        <strain evidence="2 3">DSM 17196</strain>
    </source>
</reference>
<dbReference type="GO" id="GO:0008195">
    <property type="term" value="F:phosphatidate phosphatase activity"/>
    <property type="evidence" value="ECO:0007669"/>
    <property type="project" value="InterPro"/>
</dbReference>
<evidence type="ECO:0000259" key="1">
    <source>
        <dbReference type="Pfam" id="PF09949"/>
    </source>
</evidence>
<dbReference type="RefSeq" id="WP_130285905.1">
    <property type="nucleotide sequence ID" value="NZ_SGXE01000001.1"/>
</dbReference>
<dbReference type="Proteomes" id="UP000292262">
    <property type="component" value="Unassembled WGS sequence"/>
</dbReference>
<dbReference type="InterPro" id="IPR052935">
    <property type="entry name" value="Mg2+_PAP"/>
</dbReference>
<proteinExistence type="predicted"/>
<dbReference type="EMBL" id="SGXE01000001">
    <property type="protein sequence ID" value="RZT00109.1"/>
    <property type="molecule type" value="Genomic_DNA"/>
</dbReference>
<dbReference type="InterPro" id="IPR019236">
    <property type="entry name" value="APP1_cat"/>
</dbReference>
<evidence type="ECO:0000313" key="3">
    <source>
        <dbReference type="Proteomes" id="UP000292262"/>
    </source>
</evidence>
<sequence length="322" mass="37658">MSEINLKIYRGYANEQQIHVFGHVLRNTGVATNSFDQSKWWYAFKMIQMFTVKPIKGITVQFNYNGIKGESTTKSDGYFQFTIPLTKKLEAGWHNFEVSVLWNNEVKTEVGEFFMAYPGRLGIISDIDDTFLISHSGSFFKKLYVLLTRNIHRRKIFEDVVHHYRMLSSANRVGIEKNLFFYVSSSEWNLYDFITKFTALHDFPKAVIKLKEIKKGLIDFLVTGRGNHNHKLLKIQHILTFYPDVQFILLGDDSQKDPLIYHKIVTLFPDSIKAIYIRQTRSKKKQHVLRMMKDCEDTAIHYCYFKDSKTAISHSKKIGLID</sequence>
<dbReference type="Pfam" id="PF09949">
    <property type="entry name" value="APP1_cat"/>
    <property type="match status" value="1"/>
</dbReference>
<dbReference type="PANTHER" id="PTHR28208:SF3">
    <property type="entry name" value="PHOSPHATIDATE PHOSPHATASE APP1"/>
    <property type="match status" value="1"/>
</dbReference>
<dbReference type="AlphaFoldDB" id="A0A4Q7PJ86"/>
<feature type="domain" description="Phosphatidate phosphatase APP1 catalytic" evidence="1">
    <location>
        <begin position="122"/>
        <end position="279"/>
    </location>
</feature>
<keyword evidence="3" id="KW-1185">Reference proteome</keyword>
<accession>A0A4Q7PJ86</accession>
<name>A0A4Q7PJ86_9FLAO</name>
<dbReference type="OrthoDB" id="9789875at2"/>
<comment type="caution">
    <text evidence="2">The sequence shown here is derived from an EMBL/GenBank/DDBJ whole genome shotgun (WGS) entry which is preliminary data.</text>
</comment>
<protein>
    <submittedName>
        <fullName evidence="2">Phosphatidate phosphatase APP1</fullName>
    </submittedName>
</protein>